<sequence length="135" mass="15185">MNVNQVIDAARTAIVATGMDVKTSSRSSTELLLGVRGNHRHRVFGPATPLVCWTQAFEYATGKPWWKLLTQWHPQSPPIFKPQRNNRGELKMLAGTPLEVEKQLAELEQSNRLLSATYSPRRRGQVVTITHAEVL</sequence>
<keyword evidence="2" id="KW-1185">Reference proteome</keyword>
<organism evidence="1 2">
    <name type="scientific">Zhongshania guokunii</name>
    <dbReference type="NCBI Taxonomy" id="641783"/>
    <lineage>
        <taxon>Bacteria</taxon>
        <taxon>Pseudomonadati</taxon>
        <taxon>Pseudomonadota</taxon>
        <taxon>Gammaproteobacteria</taxon>
        <taxon>Cellvibrionales</taxon>
        <taxon>Spongiibacteraceae</taxon>
        <taxon>Zhongshania</taxon>
    </lineage>
</organism>
<gene>
    <name evidence="1" type="ORF">AB4876_09330</name>
</gene>
<name>A0ABV3U576_9GAMM</name>
<reference evidence="1 2" key="1">
    <citation type="journal article" date="2011" name="Int. J. Syst. Evol. Microbiol.">
        <title>Zhongshania antarctica gen. nov., sp. nov. and Zhongshania guokunii sp. nov., gammaproteobacteria respectively isolated from coastal attached (fast) ice and surface seawater of the Antarctic.</title>
        <authorList>
            <person name="Li H.J."/>
            <person name="Zhang X.Y."/>
            <person name="Chen C.X."/>
            <person name="Zhang Y.J."/>
            <person name="Gao Z.M."/>
            <person name="Yu Y."/>
            <person name="Chen X.L."/>
            <person name="Chen B."/>
            <person name="Zhang Y.Z."/>
        </authorList>
    </citation>
    <scope>NUCLEOTIDE SEQUENCE [LARGE SCALE GENOMIC DNA]</scope>
    <source>
        <strain evidence="1 2">ZS6-22T</strain>
    </source>
</reference>
<comment type="caution">
    <text evidence="1">The sequence shown here is derived from an EMBL/GenBank/DDBJ whole genome shotgun (WGS) entry which is preliminary data.</text>
</comment>
<accession>A0ABV3U576</accession>
<protein>
    <submittedName>
        <fullName evidence="1">Uncharacterized protein</fullName>
    </submittedName>
</protein>
<evidence type="ECO:0000313" key="2">
    <source>
        <dbReference type="Proteomes" id="UP001557485"/>
    </source>
</evidence>
<evidence type="ECO:0000313" key="1">
    <source>
        <dbReference type="EMBL" id="MEX1669113.1"/>
    </source>
</evidence>
<proteinExistence type="predicted"/>
<dbReference type="RefSeq" id="WP_368381382.1">
    <property type="nucleotide sequence ID" value="NZ_JBFRYA010000007.1"/>
</dbReference>
<dbReference type="EMBL" id="JBFRYA010000007">
    <property type="protein sequence ID" value="MEX1669113.1"/>
    <property type="molecule type" value="Genomic_DNA"/>
</dbReference>
<dbReference type="Proteomes" id="UP001557485">
    <property type="component" value="Unassembled WGS sequence"/>
</dbReference>